<feature type="transmembrane region" description="Helical" evidence="1">
    <location>
        <begin position="989"/>
        <end position="1015"/>
    </location>
</feature>
<dbReference type="InterPro" id="IPR001036">
    <property type="entry name" value="Acrflvin-R"/>
</dbReference>
<dbReference type="SUPFAM" id="SSF82714">
    <property type="entry name" value="Multidrug efflux transporter AcrB TolC docking domain, DN and DC subdomains"/>
    <property type="match status" value="2"/>
</dbReference>
<feature type="transmembrane region" description="Helical" evidence="1">
    <location>
        <begin position="861"/>
        <end position="879"/>
    </location>
</feature>
<feature type="transmembrane region" description="Helical" evidence="1">
    <location>
        <begin position="396"/>
        <end position="420"/>
    </location>
</feature>
<dbReference type="AlphaFoldDB" id="A0A327X380"/>
<feature type="transmembrane region" description="Helical" evidence="1">
    <location>
        <begin position="473"/>
        <end position="496"/>
    </location>
</feature>
<dbReference type="RefSeq" id="WP_111568049.1">
    <property type="nucleotide sequence ID" value="NZ_PIPK01000001.1"/>
</dbReference>
<dbReference type="Gene3D" id="3.30.2090.10">
    <property type="entry name" value="Multidrug efflux transporter AcrB TolC docking domain, DN and DC subdomains"/>
    <property type="match status" value="2"/>
</dbReference>
<feature type="transmembrane region" description="Helical" evidence="1">
    <location>
        <begin position="531"/>
        <end position="552"/>
    </location>
</feature>
<evidence type="ECO:0000313" key="5">
    <source>
        <dbReference type="Proteomes" id="UP000287865"/>
    </source>
</evidence>
<feature type="transmembrane region" description="Helical" evidence="1">
    <location>
        <begin position="912"/>
        <end position="933"/>
    </location>
</feature>
<dbReference type="SUPFAM" id="SSF82693">
    <property type="entry name" value="Multidrug efflux transporter AcrB pore domain, PN1, PN2, PC1 and PC2 subdomains"/>
    <property type="match status" value="3"/>
</dbReference>
<accession>A0A327X380</accession>
<comment type="caution">
    <text evidence="2">The sequence shown here is derived from an EMBL/GenBank/DDBJ whole genome shotgun (WGS) entry which is preliminary data.</text>
</comment>
<keyword evidence="1" id="KW-1133">Transmembrane helix</keyword>
<evidence type="ECO:0000313" key="4">
    <source>
        <dbReference type="Proteomes" id="UP000249203"/>
    </source>
</evidence>
<feature type="transmembrane region" description="Helical" evidence="1">
    <location>
        <begin position="28"/>
        <end position="47"/>
    </location>
</feature>
<dbReference type="EMBL" id="PIPK01000001">
    <property type="protein sequence ID" value="RUO28394.1"/>
    <property type="molecule type" value="Genomic_DNA"/>
</dbReference>
<dbReference type="EMBL" id="QLMD01000001">
    <property type="protein sequence ID" value="RAK01560.1"/>
    <property type="molecule type" value="Genomic_DNA"/>
</dbReference>
<dbReference type="Gene3D" id="3.30.70.1430">
    <property type="entry name" value="Multidrug efflux transporter AcrB pore domain"/>
    <property type="match status" value="2"/>
</dbReference>
<feature type="transmembrane region" description="Helical" evidence="1">
    <location>
        <begin position="961"/>
        <end position="983"/>
    </location>
</feature>
<evidence type="ECO:0000313" key="2">
    <source>
        <dbReference type="EMBL" id="RAK01560.1"/>
    </source>
</evidence>
<dbReference type="Gene3D" id="3.30.70.1440">
    <property type="entry name" value="Multidrug efflux transporter AcrB pore domain"/>
    <property type="match status" value="1"/>
</dbReference>
<dbReference type="GO" id="GO:0042910">
    <property type="term" value="F:xenobiotic transmembrane transporter activity"/>
    <property type="evidence" value="ECO:0007669"/>
    <property type="project" value="TreeGrafter"/>
</dbReference>
<evidence type="ECO:0000256" key="1">
    <source>
        <dbReference type="SAM" id="Phobius"/>
    </source>
</evidence>
<dbReference type="Proteomes" id="UP000249203">
    <property type="component" value="Unassembled WGS sequence"/>
</dbReference>
<dbReference type="PANTHER" id="PTHR32063:SF28">
    <property type="entry name" value="BLR2861 PROTEIN"/>
    <property type="match status" value="1"/>
</dbReference>
<protein>
    <submittedName>
        <fullName evidence="2">Hydrophobe/amphiphile efflux-1 (HAE1) family protein</fullName>
    </submittedName>
    <submittedName>
        <fullName evidence="3">Multidrug transporter AcrB</fullName>
    </submittedName>
</protein>
<dbReference type="SUPFAM" id="SSF82866">
    <property type="entry name" value="Multidrug efflux transporter AcrB transmembrane domain"/>
    <property type="match status" value="2"/>
</dbReference>
<keyword evidence="1" id="KW-0812">Transmembrane</keyword>
<feature type="transmembrane region" description="Helical" evidence="1">
    <location>
        <begin position="370"/>
        <end position="390"/>
    </location>
</feature>
<evidence type="ECO:0000313" key="3">
    <source>
        <dbReference type="EMBL" id="RUO28394.1"/>
    </source>
</evidence>
<dbReference type="OrthoDB" id="9757904at2"/>
<dbReference type="Gene3D" id="3.30.70.1320">
    <property type="entry name" value="Multidrug efflux transporter AcrB pore domain like"/>
    <property type="match status" value="1"/>
</dbReference>
<dbReference type="PANTHER" id="PTHR32063">
    <property type="match status" value="1"/>
</dbReference>
<gene>
    <name evidence="2" type="ORF">B0I24_101183</name>
    <name evidence="3" type="ORF">CWE07_00890</name>
</gene>
<keyword evidence="5" id="KW-1185">Reference proteome</keyword>
<organism evidence="2 4">
    <name type="scientific">Aliidiomarina maris</name>
    <dbReference type="NCBI Taxonomy" id="531312"/>
    <lineage>
        <taxon>Bacteria</taxon>
        <taxon>Pseudomonadati</taxon>
        <taxon>Pseudomonadota</taxon>
        <taxon>Gammaproteobacteria</taxon>
        <taxon>Alteromonadales</taxon>
        <taxon>Idiomarinaceae</taxon>
        <taxon>Aliidiomarina</taxon>
    </lineage>
</organism>
<proteinExistence type="predicted"/>
<keyword evidence="1" id="KW-0472">Membrane</keyword>
<dbReference type="Gene3D" id="1.20.1640.10">
    <property type="entry name" value="Multidrug efflux transporter AcrB transmembrane domain"/>
    <property type="match status" value="2"/>
</dbReference>
<reference evidence="3 5" key="1">
    <citation type="journal article" date="2018" name="Front. Microbiol.">
        <title>Genome-Based Analysis Reveals the Taxonomy and Diversity of the Family Idiomarinaceae.</title>
        <authorList>
            <person name="Liu Y."/>
            <person name="Lai Q."/>
            <person name="Shao Z."/>
        </authorList>
    </citation>
    <scope>NUCLEOTIDE SEQUENCE [LARGE SCALE GENOMIC DNA]</scope>
    <source>
        <strain evidence="3 5">CF12-14</strain>
    </source>
</reference>
<sequence>MSEQTPKADKSLTHDRSDLPTLSIRRPVLVIVLNLLIIIAGIAALSGTEVRELPDVDLPMLTVTARFPGAAPETMDTEVTRRLEGAAARVSGVRTISSSSEEDSTRIVVQFRPGVNIDNAANETREAVAQIERDLPDGVERLAIIKADSDSQPVVSIAISSASLDLETMTERIETDLAPLFLNIQGVADVQLQGDRQRVARIMLDPLRLSSFDLTASDVANVLRQAPFDVPAGSLRNTDQQIIVRADASSITAEQISDIIIRDNTRVGDVADVYFGPADATNMVRLDGRTVVGISIIRQAGSNTIEISDEVNRVLSQLQDRFPELRMQVTSDDAVFIRDSVRQVVTSLAFTIVLVIFTLRLFIGNWRATVVPAVAIPVSLVGAVAAIWLLGFSINILTLLALVLATGLIVDDAIVVTENIQRRKAMGFGSRAAAVVGTREVFFAVVATTAVLVAVFVPIAFLPSTAGRLFREFGGVLAAAVIISSFVALSMVPALTARLKTAGQRRGRLAHFGNRVLDWYSRSLDYALNKAWWVLGICVVLAVAAGSVYRLLDSELLPPEDRGMIRIMAQGPDGVGLPFMDRQANRMEDILLPYLNEGNIDSLYTVVGQWDPNRVFITVPLTDWSERSRSQQDIINEIRGPLAAIPGAPARAFGANSLNMRGGGGGGGIEFALTGDNYDRIFRAAQEFVVLVQEQIPELGNGQISYQPTQPQLRVNIDRRRADELGIALSDISTTLRVAIAGDDLADLNIGDQAVPVILQANRSLVNDPTDLSNLYIGSSHGGLVPLSSVASITEEGVAAELERQAQRRAIEIDFDLPAEVSIEQAVNAIRSLSLEHLPDGIGLVFLGDALTFEETARDVMLTYVLALIIVFLVLAAQFESVNSAIVVMLTVPFGIAAALFALFITGNSINIYSQIGLVMLIGLLAKNAILLVEFADQLRDQGQSVKDAVSEAAKIRLRPITMTLVSTLLGALPLILATGAGAEARSAIGWVVFGGLGIAALFTLYLTPVLYLGLARFAKPRANAGQKLEEELASVMVLSSNPARLNSKLRG</sequence>
<feature type="transmembrane region" description="Helical" evidence="1">
    <location>
        <begin position="344"/>
        <end position="363"/>
    </location>
</feature>
<dbReference type="Proteomes" id="UP000287865">
    <property type="component" value="Unassembled WGS sequence"/>
</dbReference>
<reference evidence="2 4" key="2">
    <citation type="submission" date="2018-06" db="EMBL/GenBank/DDBJ databases">
        <title>Genomic Encyclopedia of Type Strains, Phase III (KMG-III): the genomes of soil and plant-associated and newly described type strains.</title>
        <authorList>
            <person name="Whitman W."/>
        </authorList>
    </citation>
    <scope>NUCLEOTIDE SEQUENCE [LARGE SCALE GENOMIC DNA]</scope>
    <source>
        <strain evidence="2 4">CGMCC 1.15366</strain>
    </source>
</reference>
<feature type="transmembrane region" description="Helical" evidence="1">
    <location>
        <begin position="886"/>
        <end position="906"/>
    </location>
</feature>
<dbReference type="Pfam" id="PF00873">
    <property type="entry name" value="ACR_tran"/>
    <property type="match status" value="1"/>
</dbReference>
<dbReference type="PRINTS" id="PR00702">
    <property type="entry name" value="ACRIFLAVINRP"/>
</dbReference>
<dbReference type="GO" id="GO:0005886">
    <property type="term" value="C:plasma membrane"/>
    <property type="evidence" value="ECO:0007669"/>
    <property type="project" value="TreeGrafter"/>
</dbReference>
<feature type="transmembrane region" description="Helical" evidence="1">
    <location>
        <begin position="441"/>
        <end position="461"/>
    </location>
</feature>
<name>A0A327X380_9GAMM</name>
<dbReference type="InterPro" id="IPR027463">
    <property type="entry name" value="AcrB_DN_DC_subdom"/>
</dbReference>